<dbReference type="AlphaFoldDB" id="A0A8H3AV66"/>
<accession>A0A8H3AV66</accession>
<protein>
    <submittedName>
        <fullName evidence="1">Uncharacterized protein</fullName>
    </submittedName>
</protein>
<sequence>MDTPVDSSHLGPVSQGIQHALGYASNSSNNESTWRGVWSTTFTIFHFLSFRLGAALECQIIPEYLILHRGGASNPLAPLDRTMAFPTSRPVFRSDSEDNSQHHLIEQPIVRAHHGMGYGIGITHLDQLYLLNTY</sequence>
<organism evidence="1 2">
    <name type="scientific">Rhizoctonia solani</name>
    <dbReference type="NCBI Taxonomy" id="456999"/>
    <lineage>
        <taxon>Eukaryota</taxon>
        <taxon>Fungi</taxon>
        <taxon>Dikarya</taxon>
        <taxon>Basidiomycota</taxon>
        <taxon>Agaricomycotina</taxon>
        <taxon>Agaricomycetes</taxon>
        <taxon>Cantharellales</taxon>
        <taxon>Ceratobasidiaceae</taxon>
        <taxon>Rhizoctonia</taxon>
    </lineage>
</organism>
<dbReference type="EMBL" id="CAJMWW010000093">
    <property type="protein sequence ID" value="CAE6441313.1"/>
    <property type="molecule type" value="Genomic_DNA"/>
</dbReference>
<gene>
    <name evidence="1" type="ORF">RDB_LOCUS95707</name>
</gene>
<evidence type="ECO:0000313" key="2">
    <source>
        <dbReference type="Proteomes" id="UP000663841"/>
    </source>
</evidence>
<evidence type="ECO:0000313" key="1">
    <source>
        <dbReference type="EMBL" id="CAE6441313.1"/>
    </source>
</evidence>
<reference evidence="1" key="1">
    <citation type="submission" date="2021-01" db="EMBL/GenBank/DDBJ databases">
        <authorList>
            <person name="Kaushik A."/>
        </authorList>
    </citation>
    <scope>NUCLEOTIDE SEQUENCE</scope>
    <source>
        <strain evidence="1">AG3-T5</strain>
    </source>
</reference>
<comment type="caution">
    <text evidence="1">The sequence shown here is derived from an EMBL/GenBank/DDBJ whole genome shotgun (WGS) entry which is preliminary data.</text>
</comment>
<proteinExistence type="predicted"/>
<dbReference type="Proteomes" id="UP000663841">
    <property type="component" value="Unassembled WGS sequence"/>
</dbReference>
<name>A0A8H3AV66_9AGAM</name>